<proteinExistence type="inferred from homology"/>
<dbReference type="Gene3D" id="3.40.1390.10">
    <property type="entry name" value="MurE/MurF, N-terminal domain"/>
    <property type="match status" value="1"/>
</dbReference>
<dbReference type="GO" id="GO:0047480">
    <property type="term" value="F:UDP-N-acetylmuramoyl-tripeptide-D-alanyl-D-alanine ligase activity"/>
    <property type="evidence" value="ECO:0007669"/>
    <property type="project" value="UniProtKB-UniRule"/>
</dbReference>
<dbReference type="InterPro" id="IPR005863">
    <property type="entry name" value="UDP-N-AcMur_synth"/>
</dbReference>
<accession>A0A930YU01</accession>
<dbReference type="GO" id="GO:0009252">
    <property type="term" value="P:peptidoglycan biosynthetic process"/>
    <property type="evidence" value="ECO:0007669"/>
    <property type="project" value="UniProtKB-UniRule"/>
</dbReference>
<gene>
    <name evidence="10 15" type="primary">murF</name>
    <name evidence="15" type="ORF">IC612_00770</name>
</gene>
<evidence type="ECO:0000259" key="13">
    <source>
        <dbReference type="Pfam" id="PF02875"/>
    </source>
</evidence>
<evidence type="ECO:0000256" key="3">
    <source>
        <dbReference type="ARBA" id="ARBA00022618"/>
    </source>
</evidence>
<keyword evidence="2 10" id="KW-0436">Ligase</keyword>
<comment type="subcellular location">
    <subcellularLocation>
        <location evidence="10 11">Cytoplasm</location>
    </subcellularLocation>
</comment>
<evidence type="ECO:0000256" key="2">
    <source>
        <dbReference type="ARBA" id="ARBA00022598"/>
    </source>
</evidence>
<keyword evidence="3 10" id="KW-0132">Cell division</keyword>
<keyword evidence="4 10" id="KW-0547">Nucleotide-binding</keyword>
<dbReference type="GO" id="GO:0008360">
    <property type="term" value="P:regulation of cell shape"/>
    <property type="evidence" value="ECO:0007669"/>
    <property type="project" value="UniProtKB-KW"/>
</dbReference>
<dbReference type="EMBL" id="JADKYY010000001">
    <property type="protein sequence ID" value="MBF5026329.1"/>
    <property type="molecule type" value="Genomic_DNA"/>
</dbReference>
<comment type="function">
    <text evidence="10 11">Involved in cell wall formation. Catalyzes the final step in the synthesis of UDP-N-acetylmuramoyl-pentapeptide, the precursor of murein.</text>
</comment>
<dbReference type="GO" id="GO:0005524">
    <property type="term" value="F:ATP binding"/>
    <property type="evidence" value="ECO:0007669"/>
    <property type="project" value="UniProtKB-UniRule"/>
</dbReference>
<dbReference type="RefSeq" id="WP_194738257.1">
    <property type="nucleotide sequence ID" value="NZ_JADKYY010000001.1"/>
</dbReference>
<keyword evidence="7 10" id="KW-0573">Peptidoglycan synthesis</keyword>
<comment type="catalytic activity">
    <reaction evidence="10 11">
        <text>D-alanyl-D-alanine + UDP-N-acetyl-alpha-D-muramoyl-L-alanyl-gamma-D-glutamyl-meso-2,6-diaminopimelate + ATP = UDP-N-acetyl-alpha-D-muramoyl-L-alanyl-gamma-D-glutamyl-meso-2,6-diaminopimeloyl-D-alanyl-D-alanine + ADP + phosphate + H(+)</text>
        <dbReference type="Rhea" id="RHEA:28374"/>
        <dbReference type="ChEBI" id="CHEBI:15378"/>
        <dbReference type="ChEBI" id="CHEBI:30616"/>
        <dbReference type="ChEBI" id="CHEBI:43474"/>
        <dbReference type="ChEBI" id="CHEBI:57822"/>
        <dbReference type="ChEBI" id="CHEBI:61386"/>
        <dbReference type="ChEBI" id="CHEBI:83905"/>
        <dbReference type="ChEBI" id="CHEBI:456216"/>
        <dbReference type="EC" id="6.3.2.10"/>
    </reaction>
</comment>
<evidence type="ECO:0000256" key="8">
    <source>
        <dbReference type="ARBA" id="ARBA00023306"/>
    </source>
</evidence>
<comment type="similarity">
    <text evidence="10">Belongs to the MurCDEF family. MurF subfamily.</text>
</comment>
<dbReference type="InterPro" id="IPR036565">
    <property type="entry name" value="Mur-like_cat_sf"/>
</dbReference>
<organism evidence="15 16">
    <name type="scientific">Planobacterium oryzisoli</name>
    <dbReference type="NCBI Taxonomy" id="2771435"/>
    <lineage>
        <taxon>Bacteria</taxon>
        <taxon>Pseudomonadati</taxon>
        <taxon>Bacteroidota</taxon>
        <taxon>Flavobacteriia</taxon>
        <taxon>Flavobacteriales</taxon>
        <taxon>Weeksellaceae</taxon>
        <taxon>Chryseobacterium group</taxon>
        <taxon>Chryseobacterium</taxon>
    </lineage>
</organism>
<evidence type="ECO:0000256" key="10">
    <source>
        <dbReference type="HAMAP-Rule" id="MF_02019"/>
    </source>
</evidence>
<feature type="domain" description="Mur ligase N-terminal catalytic" evidence="12">
    <location>
        <begin position="14"/>
        <end position="85"/>
    </location>
</feature>
<feature type="domain" description="Mur ligase central" evidence="14">
    <location>
        <begin position="97"/>
        <end position="275"/>
    </location>
</feature>
<evidence type="ECO:0000256" key="7">
    <source>
        <dbReference type="ARBA" id="ARBA00022984"/>
    </source>
</evidence>
<keyword evidence="9 10" id="KW-0961">Cell wall biogenesis/degradation</keyword>
<keyword evidence="6 10" id="KW-0133">Cell shape</keyword>
<evidence type="ECO:0000313" key="15">
    <source>
        <dbReference type="EMBL" id="MBF5026329.1"/>
    </source>
</evidence>
<sequence length="423" mass="46420">MNVELFYPILLESSGVCIDSREVVEGSVFFAFTGSSFNAAQNARQAIDRGAIAVIVEDAAFAAPQDKIFRVDSTLVFLQQLARFHRKHLNIPVIGLTGSNGKTTSKELIHAVLSQHFRTQYTKGNFNNHIGVPLSLLSVRAEHQIAVIEMGANHQGEIAFLCEIARPTFGYITNFGKAHLEGFGGLEGVIKGKSELYDYLKSEGATALVNQEDTLQVAKMEGYQPAIRFGVHSGQYLFTPLEEDRYIGISFEGQKAISNLTGAYNFSNLSAAVALGLHFGVPLQKIKEGIEQYVPSNMRSQVVTKDHHTLVLDTYNANPSSMKEALANFSQFQGSKCAVLGAMKELGEYSMQEHADIYGLAQKSGLERIITVGVEFAQVGAQNENYSDVYELIEGLNRNPIKEQNILIKGSRGTALEKCLENL</sequence>
<name>A0A930YU01_9FLAO</name>
<dbReference type="PANTHER" id="PTHR43024:SF1">
    <property type="entry name" value="UDP-N-ACETYLMURAMOYL-TRIPEPTIDE--D-ALANYL-D-ALANINE LIGASE"/>
    <property type="match status" value="1"/>
</dbReference>
<keyword evidence="5 10" id="KW-0067">ATP-binding</keyword>
<dbReference type="InterPro" id="IPR035911">
    <property type="entry name" value="MurE/MurF_N"/>
</dbReference>
<keyword evidence="8 10" id="KW-0131">Cell cycle</keyword>
<dbReference type="SUPFAM" id="SSF63418">
    <property type="entry name" value="MurE/MurF N-terminal domain"/>
    <property type="match status" value="1"/>
</dbReference>
<dbReference type="SUPFAM" id="SSF53244">
    <property type="entry name" value="MurD-like peptide ligases, peptide-binding domain"/>
    <property type="match status" value="1"/>
</dbReference>
<comment type="pathway">
    <text evidence="10 11">Cell wall biogenesis; peptidoglycan biosynthesis.</text>
</comment>
<dbReference type="InterPro" id="IPR036615">
    <property type="entry name" value="Mur_ligase_C_dom_sf"/>
</dbReference>
<dbReference type="InterPro" id="IPR051046">
    <property type="entry name" value="MurCDEF_CellWall_CoF430Synth"/>
</dbReference>
<evidence type="ECO:0000256" key="11">
    <source>
        <dbReference type="RuleBase" id="RU004136"/>
    </source>
</evidence>
<reference evidence="15" key="1">
    <citation type="submission" date="2020-11" db="EMBL/GenBank/DDBJ databases">
        <title>Genome seq and assembly of Planobacterium sp.</title>
        <authorList>
            <person name="Chhetri G."/>
        </authorList>
    </citation>
    <scope>NUCLEOTIDE SEQUENCE</scope>
    <source>
        <strain evidence="15">GCR5</strain>
    </source>
</reference>
<dbReference type="InterPro" id="IPR004101">
    <property type="entry name" value="Mur_ligase_C"/>
</dbReference>
<dbReference type="GO" id="GO:0071555">
    <property type="term" value="P:cell wall organization"/>
    <property type="evidence" value="ECO:0007669"/>
    <property type="project" value="UniProtKB-KW"/>
</dbReference>
<keyword evidence="1 10" id="KW-0963">Cytoplasm</keyword>
<dbReference type="HAMAP" id="MF_02019">
    <property type="entry name" value="MurF"/>
    <property type="match status" value="1"/>
</dbReference>
<comment type="caution">
    <text evidence="15">The sequence shown here is derived from an EMBL/GenBank/DDBJ whole genome shotgun (WGS) entry which is preliminary data.</text>
</comment>
<evidence type="ECO:0000259" key="14">
    <source>
        <dbReference type="Pfam" id="PF08245"/>
    </source>
</evidence>
<keyword evidence="16" id="KW-1185">Reference proteome</keyword>
<dbReference type="Proteomes" id="UP000694480">
    <property type="component" value="Unassembled WGS sequence"/>
</dbReference>
<dbReference type="InterPro" id="IPR013221">
    <property type="entry name" value="Mur_ligase_cen"/>
</dbReference>
<protein>
    <recommendedName>
        <fullName evidence="10 11">UDP-N-acetylmuramoyl-tripeptide--D-alanyl-D-alanine ligase</fullName>
        <ecNumber evidence="10 11">6.3.2.10</ecNumber>
    </recommendedName>
    <alternativeName>
        <fullName evidence="10">D-alanyl-D-alanine-adding enzyme</fullName>
    </alternativeName>
</protein>
<evidence type="ECO:0000256" key="9">
    <source>
        <dbReference type="ARBA" id="ARBA00023316"/>
    </source>
</evidence>
<evidence type="ECO:0000259" key="12">
    <source>
        <dbReference type="Pfam" id="PF01225"/>
    </source>
</evidence>
<evidence type="ECO:0000256" key="6">
    <source>
        <dbReference type="ARBA" id="ARBA00022960"/>
    </source>
</evidence>
<feature type="domain" description="Mur ligase C-terminal" evidence="13">
    <location>
        <begin position="298"/>
        <end position="408"/>
    </location>
</feature>
<dbReference type="GO" id="GO:0051301">
    <property type="term" value="P:cell division"/>
    <property type="evidence" value="ECO:0007669"/>
    <property type="project" value="UniProtKB-KW"/>
</dbReference>
<dbReference type="Gene3D" id="3.90.190.20">
    <property type="entry name" value="Mur ligase, C-terminal domain"/>
    <property type="match status" value="1"/>
</dbReference>
<dbReference type="Gene3D" id="3.40.1190.10">
    <property type="entry name" value="Mur-like, catalytic domain"/>
    <property type="match status" value="1"/>
</dbReference>
<feature type="binding site" evidence="10">
    <location>
        <begin position="98"/>
        <end position="104"/>
    </location>
    <ligand>
        <name>ATP</name>
        <dbReference type="ChEBI" id="CHEBI:30616"/>
    </ligand>
</feature>
<dbReference type="InterPro" id="IPR000713">
    <property type="entry name" value="Mur_ligase_N"/>
</dbReference>
<dbReference type="PANTHER" id="PTHR43024">
    <property type="entry name" value="UDP-N-ACETYLMURAMOYL-TRIPEPTIDE--D-ALANYL-D-ALANINE LIGASE"/>
    <property type="match status" value="1"/>
</dbReference>
<dbReference type="NCBIfam" id="TIGR01143">
    <property type="entry name" value="murF"/>
    <property type="match status" value="1"/>
</dbReference>
<evidence type="ECO:0000256" key="1">
    <source>
        <dbReference type="ARBA" id="ARBA00022490"/>
    </source>
</evidence>
<dbReference type="Pfam" id="PF02875">
    <property type="entry name" value="Mur_ligase_C"/>
    <property type="match status" value="1"/>
</dbReference>
<dbReference type="AlphaFoldDB" id="A0A930YU01"/>
<evidence type="ECO:0000256" key="5">
    <source>
        <dbReference type="ARBA" id="ARBA00022840"/>
    </source>
</evidence>
<dbReference type="EC" id="6.3.2.10" evidence="10 11"/>
<dbReference type="Pfam" id="PF01225">
    <property type="entry name" value="Mur_ligase"/>
    <property type="match status" value="1"/>
</dbReference>
<dbReference type="SUPFAM" id="SSF53623">
    <property type="entry name" value="MurD-like peptide ligases, catalytic domain"/>
    <property type="match status" value="1"/>
</dbReference>
<evidence type="ECO:0000256" key="4">
    <source>
        <dbReference type="ARBA" id="ARBA00022741"/>
    </source>
</evidence>
<dbReference type="GO" id="GO:0005737">
    <property type="term" value="C:cytoplasm"/>
    <property type="evidence" value="ECO:0007669"/>
    <property type="project" value="UniProtKB-SubCell"/>
</dbReference>
<evidence type="ECO:0000313" key="16">
    <source>
        <dbReference type="Proteomes" id="UP000694480"/>
    </source>
</evidence>
<dbReference type="Pfam" id="PF08245">
    <property type="entry name" value="Mur_ligase_M"/>
    <property type="match status" value="1"/>
</dbReference>